<proteinExistence type="predicted"/>
<dbReference type="CDD" id="cd02440">
    <property type="entry name" value="AdoMet_MTases"/>
    <property type="match status" value="1"/>
</dbReference>
<dbReference type="OrthoDB" id="2013972at2759"/>
<evidence type="ECO:0008006" key="4">
    <source>
        <dbReference type="Google" id="ProtNLM"/>
    </source>
</evidence>
<dbReference type="STRING" id="999810.G2XSN5"/>
<dbReference type="Gene3D" id="3.40.50.150">
    <property type="entry name" value="Vaccinia Virus protein VP39"/>
    <property type="match status" value="1"/>
</dbReference>
<feature type="compositionally biased region" description="Basic and acidic residues" evidence="1">
    <location>
        <begin position="364"/>
        <end position="393"/>
    </location>
</feature>
<dbReference type="Proteomes" id="UP000008177">
    <property type="component" value="Unplaced contigs"/>
</dbReference>
<reference evidence="3" key="1">
    <citation type="journal article" date="2011" name="PLoS Genet.">
        <title>Genomic analysis of the necrotrophic fungal pathogens Sclerotinia sclerotiorum and Botrytis cinerea.</title>
        <authorList>
            <person name="Amselem J."/>
            <person name="Cuomo C.A."/>
            <person name="van Kan J.A."/>
            <person name="Viaud M."/>
            <person name="Benito E.P."/>
            <person name="Couloux A."/>
            <person name="Coutinho P.M."/>
            <person name="de Vries R.P."/>
            <person name="Dyer P.S."/>
            <person name="Fillinger S."/>
            <person name="Fournier E."/>
            <person name="Gout L."/>
            <person name="Hahn M."/>
            <person name="Kohn L."/>
            <person name="Lapalu N."/>
            <person name="Plummer K.M."/>
            <person name="Pradier J.M."/>
            <person name="Quevillon E."/>
            <person name="Sharon A."/>
            <person name="Simon A."/>
            <person name="ten Have A."/>
            <person name="Tudzynski B."/>
            <person name="Tudzynski P."/>
            <person name="Wincker P."/>
            <person name="Andrew M."/>
            <person name="Anthouard V."/>
            <person name="Beever R.E."/>
            <person name="Beffa R."/>
            <person name="Benoit I."/>
            <person name="Bouzid O."/>
            <person name="Brault B."/>
            <person name="Chen Z."/>
            <person name="Choquer M."/>
            <person name="Collemare J."/>
            <person name="Cotton P."/>
            <person name="Danchin E.G."/>
            <person name="Da Silva C."/>
            <person name="Gautier A."/>
            <person name="Giraud C."/>
            <person name="Giraud T."/>
            <person name="Gonzalez C."/>
            <person name="Grossetete S."/>
            <person name="Guldener U."/>
            <person name="Henrissat B."/>
            <person name="Howlett B.J."/>
            <person name="Kodira C."/>
            <person name="Kretschmer M."/>
            <person name="Lappartient A."/>
            <person name="Leroch M."/>
            <person name="Levis C."/>
            <person name="Mauceli E."/>
            <person name="Neuveglise C."/>
            <person name="Oeser B."/>
            <person name="Pearson M."/>
            <person name="Poulain J."/>
            <person name="Poussereau N."/>
            <person name="Quesneville H."/>
            <person name="Rascle C."/>
            <person name="Schumacher J."/>
            <person name="Segurens B."/>
            <person name="Sexton A."/>
            <person name="Silva E."/>
            <person name="Sirven C."/>
            <person name="Soanes D.M."/>
            <person name="Talbot N.J."/>
            <person name="Templeton M."/>
            <person name="Yandava C."/>
            <person name="Yarden O."/>
            <person name="Zeng Q."/>
            <person name="Rollins J.A."/>
            <person name="Lebrun M.H."/>
            <person name="Dickman M."/>
        </authorList>
    </citation>
    <scope>NUCLEOTIDE SEQUENCE [LARGE SCALE GENOMIC DNA]</scope>
    <source>
        <strain evidence="3">T4</strain>
    </source>
</reference>
<evidence type="ECO:0000256" key="1">
    <source>
        <dbReference type="SAM" id="MobiDB-lite"/>
    </source>
</evidence>
<dbReference type="GO" id="GO:0008168">
    <property type="term" value="F:methyltransferase activity"/>
    <property type="evidence" value="ECO:0007669"/>
    <property type="project" value="TreeGrafter"/>
</dbReference>
<dbReference type="PANTHER" id="PTHR43591:SF102">
    <property type="entry name" value="S-ADENOSYL-L-METHIONINE-DEPENDENT METHYLTRANSFERASE"/>
    <property type="match status" value="1"/>
</dbReference>
<sequence>MATSQEAIDAFNAAGGSGQDTQNDAISNPIEVDVMALQELFEIQSLLAKDNDTLENDSAFGGPAASNTSKTSLTSGITRYRDGKYLMPNDDDEQDRMDLLHHVFNLVLDGKLYLAPIENPQRVLDVGTGTGIWAIDFADQYPSSHVVGCDLSPIQPGWIPPNLEFEIDDVEDTWRYSQKFDFIHIRSLGGSIASCHGYSDDGTGELAPSFQKWQAGLDEASKLFGRDLNVAMKFKDWLEEAGFEAVVERHWRLPMAPWARDRRNKEIGLYLQQNMLDATVAYGMAHFTRILGWSPEEYQVLAAGVRNEFKDPRVHNWCNMYIVYGRKPISSGEETISPALGAPVLSTGADLISGNETRYAGRGKNKDKEVESANVGEEKVSGKATEQERRDESDIAAAVKEAADNVMAQGKGKSKVLEVVGEGGALGIAPGKGKSVK</sequence>
<dbReference type="SUPFAM" id="SSF53335">
    <property type="entry name" value="S-adenosyl-L-methionine-dependent methyltransferases"/>
    <property type="match status" value="1"/>
</dbReference>
<dbReference type="EMBL" id="FQ790261">
    <property type="protein sequence ID" value="CCD43672.1"/>
    <property type="molecule type" value="Genomic_DNA"/>
</dbReference>
<evidence type="ECO:0000313" key="2">
    <source>
        <dbReference type="EMBL" id="CCD43672.1"/>
    </source>
</evidence>
<dbReference type="PANTHER" id="PTHR43591">
    <property type="entry name" value="METHYLTRANSFERASE"/>
    <property type="match status" value="1"/>
</dbReference>
<name>G2XSN5_BOTF4</name>
<dbReference type="InterPro" id="IPR029063">
    <property type="entry name" value="SAM-dependent_MTases_sf"/>
</dbReference>
<dbReference type="InParanoid" id="G2XSN5"/>
<protein>
    <recommendedName>
        <fullName evidence="4">S-adenosyl-L-methionine-dependent methyltransferase</fullName>
    </recommendedName>
</protein>
<evidence type="ECO:0000313" key="3">
    <source>
        <dbReference type="Proteomes" id="UP000008177"/>
    </source>
</evidence>
<feature type="region of interest" description="Disordered" evidence="1">
    <location>
        <begin position="356"/>
        <end position="393"/>
    </location>
</feature>
<dbReference type="HOGENOM" id="CLU_010595_1_3_1"/>
<accession>G2XSN5</accession>
<organism evidence="2 3">
    <name type="scientific">Botryotinia fuckeliana (strain T4)</name>
    <name type="common">Noble rot fungus</name>
    <name type="synonym">Botrytis cinerea</name>
    <dbReference type="NCBI Taxonomy" id="999810"/>
    <lineage>
        <taxon>Eukaryota</taxon>
        <taxon>Fungi</taxon>
        <taxon>Dikarya</taxon>
        <taxon>Ascomycota</taxon>
        <taxon>Pezizomycotina</taxon>
        <taxon>Leotiomycetes</taxon>
        <taxon>Helotiales</taxon>
        <taxon>Sclerotiniaceae</taxon>
        <taxon>Botrytis</taxon>
    </lineage>
</organism>
<gene>
    <name evidence="2" type="ORF">BofuT4_P065140.1</name>
</gene>
<dbReference type="AlphaFoldDB" id="G2XSN5"/>
<dbReference type="Pfam" id="PF13489">
    <property type="entry name" value="Methyltransf_23"/>
    <property type="match status" value="1"/>
</dbReference>